<name>A0A6M1PIV4_9BACL</name>
<proteinExistence type="predicted"/>
<sequence>MSQYVMLSTTERYRTVTDNPNLEMMANYDYYFFGKKKTTFSICKIKSQDTRILIQGVGEVFPDNSIPLKVFPKFETTEEIEKEIYELDIDKDSRVVKTEAQAQPV</sequence>
<dbReference type="RefSeq" id="WP_165096945.1">
    <property type="nucleotide sequence ID" value="NZ_JAAKGU010000003.1"/>
</dbReference>
<evidence type="ECO:0000313" key="2">
    <source>
        <dbReference type="Proteomes" id="UP000480151"/>
    </source>
</evidence>
<gene>
    <name evidence="1" type="ORF">G5B47_08695</name>
</gene>
<protein>
    <submittedName>
        <fullName evidence="1">Uncharacterized protein</fullName>
    </submittedName>
</protein>
<organism evidence="1 2">
    <name type="scientific">Paenibacillus apii</name>
    <dbReference type="NCBI Taxonomy" id="1850370"/>
    <lineage>
        <taxon>Bacteria</taxon>
        <taxon>Bacillati</taxon>
        <taxon>Bacillota</taxon>
        <taxon>Bacilli</taxon>
        <taxon>Bacillales</taxon>
        <taxon>Paenibacillaceae</taxon>
        <taxon>Paenibacillus</taxon>
    </lineage>
</organism>
<keyword evidence="2" id="KW-1185">Reference proteome</keyword>
<evidence type="ECO:0000313" key="1">
    <source>
        <dbReference type="EMBL" id="NGM82494.1"/>
    </source>
</evidence>
<dbReference type="Proteomes" id="UP000480151">
    <property type="component" value="Unassembled WGS sequence"/>
</dbReference>
<dbReference type="EMBL" id="JAAKGU010000003">
    <property type="protein sequence ID" value="NGM82494.1"/>
    <property type="molecule type" value="Genomic_DNA"/>
</dbReference>
<comment type="caution">
    <text evidence="1">The sequence shown here is derived from an EMBL/GenBank/DDBJ whole genome shotgun (WGS) entry which is preliminary data.</text>
</comment>
<dbReference type="AlphaFoldDB" id="A0A6M1PIV4"/>
<reference evidence="1 2" key="1">
    <citation type="submission" date="2020-02" db="EMBL/GenBank/DDBJ databases">
        <authorList>
            <person name="Gao J."/>
            <person name="Sun J."/>
        </authorList>
    </citation>
    <scope>NUCLEOTIDE SEQUENCE [LARGE SCALE GENOMIC DNA]</scope>
    <source>
        <strain evidence="1 2">7124</strain>
    </source>
</reference>
<accession>A0A6M1PIV4</accession>